<dbReference type="EMBL" id="SKBQ01000031">
    <property type="protein sequence ID" value="TPX13764.1"/>
    <property type="molecule type" value="Genomic_DNA"/>
</dbReference>
<dbReference type="OrthoDB" id="3257538at2759"/>
<accession>A0A507B4Y9</accession>
<dbReference type="RefSeq" id="XP_030995475.1">
    <property type="nucleotide sequence ID" value="XM_031140260.1"/>
</dbReference>
<dbReference type="GO" id="GO:0019171">
    <property type="term" value="F:(3R)-hydroxyacyl-[acyl-carrier-protein] dehydratase activity"/>
    <property type="evidence" value="ECO:0007669"/>
    <property type="project" value="TreeGrafter"/>
</dbReference>
<dbReference type="Proteomes" id="UP000319257">
    <property type="component" value="Unassembled WGS sequence"/>
</dbReference>
<dbReference type="InParanoid" id="A0A507B4Y9"/>
<comment type="caution">
    <text evidence="2">The sequence shown here is derived from an EMBL/GenBank/DDBJ whole genome shotgun (WGS) entry which is preliminary data.</text>
</comment>
<feature type="compositionally biased region" description="Low complexity" evidence="1">
    <location>
        <begin position="110"/>
        <end position="132"/>
    </location>
</feature>
<dbReference type="SUPFAM" id="SSF54637">
    <property type="entry name" value="Thioesterase/thiol ester dehydrase-isomerase"/>
    <property type="match status" value="1"/>
</dbReference>
<reference evidence="2 3" key="1">
    <citation type="submission" date="2019-06" db="EMBL/GenBank/DDBJ databases">
        <title>Draft genome sequence of the filamentous fungus Phialemoniopsis curvata isolated from diesel fuel.</title>
        <authorList>
            <person name="Varaljay V.A."/>
            <person name="Lyon W.J."/>
            <person name="Crouch A.L."/>
            <person name="Drake C.E."/>
            <person name="Hollomon J.M."/>
            <person name="Nadeau L.J."/>
            <person name="Nunn H.S."/>
            <person name="Stevenson B.S."/>
            <person name="Bojanowski C.L."/>
            <person name="Crookes-Goodson W.J."/>
        </authorList>
    </citation>
    <scope>NUCLEOTIDE SEQUENCE [LARGE SCALE GENOMIC DNA]</scope>
    <source>
        <strain evidence="2 3">D216</strain>
    </source>
</reference>
<dbReference type="STRING" id="1093900.A0A507B4Y9"/>
<dbReference type="InterPro" id="IPR052741">
    <property type="entry name" value="Mitochondrial_HTD2"/>
</dbReference>
<evidence type="ECO:0000313" key="3">
    <source>
        <dbReference type="Proteomes" id="UP000319257"/>
    </source>
</evidence>
<dbReference type="InterPro" id="IPR029069">
    <property type="entry name" value="HotDog_dom_sf"/>
</dbReference>
<name>A0A507B4Y9_9PEZI</name>
<dbReference type="GeneID" id="41973155"/>
<feature type="region of interest" description="Disordered" evidence="1">
    <location>
        <begin position="110"/>
        <end position="139"/>
    </location>
</feature>
<evidence type="ECO:0000313" key="2">
    <source>
        <dbReference type="EMBL" id="TPX13764.1"/>
    </source>
</evidence>
<feature type="compositionally biased region" description="Low complexity" evidence="1">
    <location>
        <begin position="31"/>
        <end position="49"/>
    </location>
</feature>
<proteinExistence type="predicted"/>
<keyword evidence="3" id="KW-1185">Reference proteome</keyword>
<protein>
    <recommendedName>
        <fullName evidence="4">MaoC-like domain-containing protein</fullName>
    </recommendedName>
</protein>
<organism evidence="2 3">
    <name type="scientific">Thyridium curvatum</name>
    <dbReference type="NCBI Taxonomy" id="1093900"/>
    <lineage>
        <taxon>Eukaryota</taxon>
        <taxon>Fungi</taxon>
        <taxon>Dikarya</taxon>
        <taxon>Ascomycota</taxon>
        <taxon>Pezizomycotina</taxon>
        <taxon>Sordariomycetes</taxon>
        <taxon>Sordariomycetidae</taxon>
        <taxon>Thyridiales</taxon>
        <taxon>Thyridiaceae</taxon>
        <taxon>Thyridium</taxon>
    </lineage>
</organism>
<feature type="region of interest" description="Disordered" evidence="1">
    <location>
        <begin position="1"/>
        <end position="56"/>
    </location>
</feature>
<sequence length="441" mass="46971">MKLASTLRPVWSRLHHSTAHPAPPKIQHTRPSSASSQSSSQQGGPSTSPSTPPDADIDIAAVRSEMLSRPRKAIHDVLSPMPSHLLSISLADFLPGPCLPAHFPYAAFASHPPSSSSSSSSSASASASLSNPRLPPLDGSPLPQGHHLVYFPLHLPPSALCPDGTDPAHLPPLPAHTRRMWAGGSVSFAPDRWRDELRLGGGAGGIIRRAVCVEGIGDVSLRGGGDKDKVFVDLWRRYGALPAEIGGGEGGGGVVPEEVLDRIVASPAIEERRTLVFMREDKKKDAAAGEPSSGRVVKETKLNDRDITAPYTPTSTLELLPSQTLLFHFSALSYNAHGIHLDTQYARDVEGHRGLLVQGPLTLVLMFSALRRELGGREAVREIEYRNLAPLYCGEKMRVCVRPNDKKGAAAGDGAQKWDVWIEGPDGGLAVKGVATSEPGV</sequence>
<dbReference type="PANTHER" id="PTHR28152">
    <property type="entry name" value="HYDROXYACYL-THIOESTER DEHYDRATASE TYPE 2, MITOCHONDRIAL"/>
    <property type="match status" value="1"/>
</dbReference>
<gene>
    <name evidence="2" type="ORF">E0L32_005708</name>
</gene>
<evidence type="ECO:0000256" key="1">
    <source>
        <dbReference type="SAM" id="MobiDB-lite"/>
    </source>
</evidence>
<evidence type="ECO:0008006" key="4">
    <source>
        <dbReference type="Google" id="ProtNLM"/>
    </source>
</evidence>
<dbReference type="Gene3D" id="3.10.129.10">
    <property type="entry name" value="Hotdog Thioesterase"/>
    <property type="match status" value="1"/>
</dbReference>
<dbReference type="AlphaFoldDB" id="A0A507B4Y9"/>
<dbReference type="PANTHER" id="PTHR28152:SF1">
    <property type="entry name" value="HYDROXYACYL-THIOESTER DEHYDRATASE TYPE 2, MITOCHONDRIAL"/>
    <property type="match status" value="1"/>
</dbReference>
<dbReference type="GO" id="GO:0005739">
    <property type="term" value="C:mitochondrion"/>
    <property type="evidence" value="ECO:0007669"/>
    <property type="project" value="TreeGrafter"/>
</dbReference>